<dbReference type="OrthoDB" id="9970124at2759"/>
<dbReference type="EMBL" id="KN833704">
    <property type="protein sequence ID" value="KIK26053.1"/>
    <property type="molecule type" value="Genomic_DNA"/>
</dbReference>
<name>A0A0D0A1X4_9AGAM</name>
<accession>A0A0D0A1X4</accession>
<dbReference type="AlphaFoldDB" id="A0A0D0A1X4"/>
<gene>
    <name evidence="1" type="ORF">PISMIDRAFT_676600</name>
</gene>
<sequence length="108" mass="12496">MHFVDTDFRWTTTGDPLETALDTYDNPRKPHKRRYRCKTCGVCAVSYNKITKRFSVYAGAVKRDADGKILNWEIIKPTAHQFYGTRVMDIEDGLDKWEGYEGNSTRLG</sequence>
<protein>
    <recommendedName>
        <fullName evidence="3">CENP-V/GFA domain-containing protein</fullName>
    </recommendedName>
</protein>
<dbReference type="SUPFAM" id="SSF51316">
    <property type="entry name" value="Mss4-like"/>
    <property type="match status" value="1"/>
</dbReference>
<dbReference type="InterPro" id="IPR011057">
    <property type="entry name" value="Mss4-like_sf"/>
</dbReference>
<organism evidence="1 2">
    <name type="scientific">Pisolithus microcarpus 441</name>
    <dbReference type="NCBI Taxonomy" id="765257"/>
    <lineage>
        <taxon>Eukaryota</taxon>
        <taxon>Fungi</taxon>
        <taxon>Dikarya</taxon>
        <taxon>Basidiomycota</taxon>
        <taxon>Agaricomycotina</taxon>
        <taxon>Agaricomycetes</taxon>
        <taxon>Agaricomycetidae</taxon>
        <taxon>Boletales</taxon>
        <taxon>Sclerodermatineae</taxon>
        <taxon>Pisolithaceae</taxon>
        <taxon>Pisolithus</taxon>
    </lineage>
</organism>
<dbReference type="Proteomes" id="UP000054018">
    <property type="component" value="Unassembled WGS sequence"/>
</dbReference>
<keyword evidence="2" id="KW-1185">Reference proteome</keyword>
<evidence type="ECO:0008006" key="3">
    <source>
        <dbReference type="Google" id="ProtNLM"/>
    </source>
</evidence>
<proteinExistence type="predicted"/>
<evidence type="ECO:0000313" key="2">
    <source>
        <dbReference type="Proteomes" id="UP000054018"/>
    </source>
</evidence>
<reference evidence="1 2" key="1">
    <citation type="submission" date="2014-04" db="EMBL/GenBank/DDBJ databases">
        <authorList>
            <consortium name="DOE Joint Genome Institute"/>
            <person name="Kuo A."/>
            <person name="Kohler A."/>
            <person name="Costa M.D."/>
            <person name="Nagy L.G."/>
            <person name="Floudas D."/>
            <person name="Copeland A."/>
            <person name="Barry K.W."/>
            <person name="Cichocki N."/>
            <person name="Veneault-Fourrey C."/>
            <person name="LaButti K."/>
            <person name="Lindquist E.A."/>
            <person name="Lipzen A."/>
            <person name="Lundell T."/>
            <person name="Morin E."/>
            <person name="Murat C."/>
            <person name="Sun H."/>
            <person name="Tunlid A."/>
            <person name="Henrissat B."/>
            <person name="Grigoriev I.V."/>
            <person name="Hibbett D.S."/>
            <person name="Martin F."/>
            <person name="Nordberg H.P."/>
            <person name="Cantor M.N."/>
            <person name="Hua S.X."/>
        </authorList>
    </citation>
    <scope>NUCLEOTIDE SEQUENCE [LARGE SCALE GENOMIC DNA]</scope>
    <source>
        <strain evidence="1 2">441</strain>
    </source>
</reference>
<dbReference type="HOGENOM" id="CLU_055491_8_1_1"/>
<evidence type="ECO:0000313" key="1">
    <source>
        <dbReference type="EMBL" id="KIK26053.1"/>
    </source>
</evidence>
<reference evidence="2" key="2">
    <citation type="submission" date="2015-01" db="EMBL/GenBank/DDBJ databases">
        <title>Evolutionary Origins and Diversification of the Mycorrhizal Mutualists.</title>
        <authorList>
            <consortium name="DOE Joint Genome Institute"/>
            <consortium name="Mycorrhizal Genomics Consortium"/>
            <person name="Kohler A."/>
            <person name="Kuo A."/>
            <person name="Nagy L.G."/>
            <person name="Floudas D."/>
            <person name="Copeland A."/>
            <person name="Barry K.W."/>
            <person name="Cichocki N."/>
            <person name="Veneault-Fourrey C."/>
            <person name="LaButti K."/>
            <person name="Lindquist E.A."/>
            <person name="Lipzen A."/>
            <person name="Lundell T."/>
            <person name="Morin E."/>
            <person name="Murat C."/>
            <person name="Riley R."/>
            <person name="Ohm R."/>
            <person name="Sun H."/>
            <person name="Tunlid A."/>
            <person name="Henrissat B."/>
            <person name="Grigoriev I.V."/>
            <person name="Hibbett D.S."/>
            <person name="Martin F."/>
        </authorList>
    </citation>
    <scope>NUCLEOTIDE SEQUENCE [LARGE SCALE GENOMIC DNA]</scope>
    <source>
        <strain evidence="2">441</strain>
    </source>
</reference>
<dbReference type="STRING" id="765257.A0A0D0A1X4"/>